<keyword evidence="1" id="KW-0808">Transferase</keyword>
<dbReference type="SUPFAM" id="SSF55060">
    <property type="entry name" value="GHMP Kinase, C-terminal domain"/>
    <property type="match status" value="1"/>
</dbReference>
<dbReference type="PRINTS" id="PR00960">
    <property type="entry name" value="LMBPPROTEIN"/>
</dbReference>
<sequence>MIKQIVRAKAPLRLGLAGGGTDVSPYCDDFGGYVLNATIDMYAYCTIEITNNNKIIFFAADRNEYLECDSIEYLELDGNMDLHKGVYNRVVKQYNAGRPLSFMMTTYSDAPAGSGLGSSSTMVVTMIKAFDEWLHFSLGDYDISQLAYKIERLDVGLSGGRQDQYAATFGGFNFIEFYEGERVIVNPLRVKNWIINELENSLVLFYTGTSRDSAKIIDEQIKNVMGKEHKSITAMHEIKEDALIMKEALLKGDILKFAEFLGKSWEAKKKMASVITNNKLDSIYHTAIQAGAYAGKVSGAGGGGFMMFMVNPVHRMRLLKELGMLDGFIMNFHFTKNGTQGWTLDVDGKDGVRDGAVYTTASRKIV</sequence>
<evidence type="ECO:0000256" key="1">
    <source>
        <dbReference type="ARBA" id="ARBA00022679"/>
    </source>
</evidence>
<evidence type="ECO:0000313" key="9">
    <source>
        <dbReference type="Proteomes" id="UP001172911"/>
    </source>
</evidence>
<dbReference type="Proteomes" id="UP001172911">
    <property type="component" value="Unassembled WGS sequence"/>
</dbReference>
<keyword evidence="4" id="KW-0067">ATP-binding</keyword>
<dbReference type="InterPro" id="IPR014606">
    <property type="entry name" value="Heptose_7-P_kinase"/>
</dbReference>
<dbReference type="PIRSF" id="PIRSF036406">
    <property type="entry name" value="Hept_kin"/>
    <property type="match status" value="1"/>
</dbReference>
<keyword evidence="3" id="KW-0418">Kinase</keyword>
<dbReference type="GO" id="GO:0050201">
    <property type="term" value="F:fucokinase activity"/>
    <property type="evidence" value="ECO:0007669"/>
    <property type="project" value="TreeGrafter"/>
</dbReference>
<reference evidence="8" key="2">
    <citation type="submission" date="2023-03" db="EMBL/GenBank/DDBJ databases">
        <authorList>
            <person name="Zhang Z."/>
        </authorList>
    </citation>
    <scope>NUCLEOTIDE SEQUENCE</scope>
    <source>
        <strain evidence="8">DSA</strain>
    </source>
</reference>
<dbReference type="SUPFAM" id="SSF54211">
    <property type="entry name" value="Ribosomal protein S5 domain 2-like"/>
    <property type="match status" value="1"/>
</dbReference>
<dbReference type="Pfam" id="PF00288">
    <property type="entry name" value="GHMP_kinases_N"/>
    <property type="match status" value="1"/>
</dbReference>
<dbReference type="InterPro" id="IPR052203">
    <property type="entry name" value="GHMP_Kinase-Related"/>
</dbReference>
<dbReference type="InterPro" id="IPR020568">
    <property type="entry name" value="Ribosomal_Su5_D2-typ_SF"/>
</dbReference>
<dbReference type="InterPro" id="IPR006204">
    <property type="entry name" value="GHMP_kinase_N_dom"/>
</dbReference>
<dbReference type="Pfam" id="PF08544">
    <property type="entry name" value="GHMP_kinases_C"/>
    <property type="match status" value="1"/>
</dbReference>
<dbReference type="InterPro" id="IPR013750">
    <property type="entry name" value="GHMP_kinase_C_dom"/>
</dbReference>
<dbReference type="InterPro" id="IPR001174">
    <property type="entry name" value="HddA/FKP"/>
</dbReference>
<dbReference type="InterPro" id="IPR036554">
    <property type="entry name" value="GHMP_kinase_C_sf"/>
</dbReference>
<evidence type="ECO:0000313" key="8">
    <source>
        <dbReference type="EMBL" id="MDO7788439.1"/>
    </source>
</evidence>
<evidence type="ECO:0000256" key="5">
    <source>
        <dbReference type="ARBA" id="ARBA00038121"/>
    </source>
</evidence>
<name>A0AAW7ZGJ4_9FIRM</name>
<keyword evidence="9" id="KW-1185">Reference proteome</keyword>
<evidence type="ECO:0000259" key="6">
    <source>
        <dbReference type="Pfam" id="PF00288"/>
    </source>
</evidence>
<dbReference type="RefSeq" id="WP_304544378.1">
    <property type="nucleotide sequence ID" value="NZ_JARPTC010000021.1"/>
</dbReference>
<evidence type="ECO:0000256" key="3">
    <source>
        <dbReference type="ARBA" id="ARBA00022777"/>
    </source>
</evidence>
<proteinExistence type="inferred from homology"/>
<dbReference type="PANTHER" id="PTHR32463:SF0">
    <property type="entry name" value="L-FUCOSE KINASE"/>
    <property type="match status" value="1"/>
</dbReference>
<evidence type="ECO:0000259" key="7">
    <source>
        <dbReference type="Pfam" id="PF08544"/>
    </source>
</evidence>
<evidence type="ECO:0000256" key="2">
    <source>
        <dbReference type="ARBA" id="ARBA00022741"/>
    </source>
</evidence>
<feature type="domain" description="GHMP kinase N-terminal" evidence="6">
    <location>
        <begin position="83"/>
        <end position="171"/>
    </location>
</feature>
<protein>
    <submittedName>
        <fullName evidence="8">Dehydrogenase</fullName>
    </submittedName>
</protein>
<dbReference type="EMBL" id="JARPTC010000021">
    <property type="protein sequence ID" value="MDO7788439.1"/>
    <property type="molecule type" value="Genomic_DNA"/>
</dbReference>
<comment type="caution">
    <text evidence="8">The sequence shown here is derived from an EMBL/GenBank/DDBJ whole genome shotgun (WGS) entry which is preliminary data.</text>
</comment>
<dbReference type="Gene3D" id="3.30.230.120">
    <property type="match status" value="1"/>
</dbReference>
<comment type="similarity">
    <text evidence="5">Belongs to the GHMP kinase family.</text>
</comment>
<gene>
    <name evidence="8" type="ORF">P6N53_14520</name>
</gene>
<feature type="domain" description="GHMP kinase C-terminal" evidence="7">
    <location>
        <begin position="245"/>
        <end position="311"/>
    </location>
</feature>
<reference evidence="8" key="1">
    <citation type="journal article" date="2023" name="J. Hazard. Mater.">
        <title>Anaerobic biodegradation of pyrene and benzo[a]pyrene by a new sulfate-reducing Desulforamulus aquiferis strain DSA.</title>
        <authorList>
            <person name="Zhang Z."/>
            <person name="Sun J."/>
            <person name="Gong X."/>
            <person name="Wang C."/>
            <person name="Wang H."/>
        </authorList>
    </citation>
    <scope>NUCLEOTIDE SEQUENCE</scope>
    <source>
        <strain evidence="8">DSA</strain>
    </source>
</reference>
<accession>A0AAW7ZGJ4</accession>
<dbReference type="GO" id="GO:0042352">
    <property type="term" value="P:GDP-L-fucose salvage"/>
    <property type="evidence" value="ECO:0007669"/>
    <property type="project" value="TreeGrafter"/>
</dbReference>
<dbReference type="GO" id="GO:0005524">
    <property type="term" value="F:ATP binding"/>
    <property type="evidence" value="ECO:0007669"/>
    <property type="project" value="UniProtKB-KW"/>
</dbReference>
<organism evidence="8 9">
    <name type="scientific">Desulforamulus aquiferis</name>
    <dbReference type="NCBI Taxonomy" id="1397668"/>
    <lineage>
        <taxon>Bacteria</taxon>
        <taxon>Bacillati</taxon>
        <taxon>Bacillota</taxon>
        <taxon>Clostridia</taxon>
        <taxon>Eubacteriales</taxon>
        <taxon>Peptococcaceae</taxon>
        <taxon>Desulforamulus</taxon>
    </lineage>
</organism>
<dbReference type="PANTHER" id="PTHR32463">
    <property type="entry name" value="L-FUCOSE KINASE"/>
    <property type="match status" value="1"/>
</dbReference>
<keyword evidence="2" id="KW-0547">Nucleotide-binding</keyword>
<evidence type="ECO:0000256" key="4">
    <source>
        <dbReference type="ARBA" id="ARBA00022840"/>
    </source>
</evidence>
<dbReference type="AlphaFoldDB" id="A0AAW7ZGJ4"/>